<sequence>MGTTVIIEEKAFLGVLLAAVEAFPGRFYGERKPKGATAEGEVHGLLFGQRIQRNDGDVVFNVTLTVPNQIVLERTHDGISVAAKHINKIREAIELFPAYSLLGFFHSHPYPADEFKKCSSVEPSETDRDSAISSAEQEEEEMLDLIFSITRLKRPTWILPQFPKPYLIHASCGVYKYTLACYSAVTSEHEESYGAVDNLICTTAAGLQA</sequence>
<dbReference type="EMBL" id="CP001089">
    <property type="protein sequence ID" value="ACD93751.1"/>
    <property type="molecule type" value="Genomic_DNA"/>
</dbReference>
<gene>
    <name evidence="1" type="ordered locus">Glov_0013</name>
</gene>
<dbReference type="AlphaFoldDB" id="B3E8P8"/>
<organism evidence="1 2">
    <name type="scientific">Trichlorobacter lovleyi (strain ATCC BAA-1151 / DSM 17278 / SZ)</name>
    <name type="common">Geobacter lovleyi</name>
    <dbReference type="NCBI Taxonomy" id="398767"/>
    <lineage>
        <taxon>Bacteria</taxon>
        <taxon>Pseudomonadati</taxon>
        <taxon>Thermodesulfobacteriota</taxon>
        <taxon>Desulfuromonadia</taxon>
        <taxon>Geobacterales</taxon>
        <taxon>Geobacteraceae</taxon>
        <taxon>Trichlorobacter</taxon>
    </lineage>
</organism>
<dbReference type="HOGENOM" id="CLU_1313935_0_0_7"/>
<keyword evidence="2" id="KW-1185">Reference proteome</keyword>
<evidence type="ECO:0008006" key="3">
    <source>
        <dbReference type="Google" id="ProtNLM"/>
    </source>
</evidence>
<accession>B3E8P8</accession>
<proteinExistence type="predicted"/>
<evidence type="ECO:0000313" key="1">
    <source>
        <dbReference type="EMBL" id="ACD93751.1"/>
    </source>
</evidence>
<dbReference type="OrthoDB" id="9180414at2"/>
<dbReference type="Gene3D" id="3.40.140.10">
    <property type="entry name" value="Cytidine Deaminase, domain 2"/>
    <property type="match status" value="1"/>
</dbReference>
<dbReference type="STRING" id="398767.Glov_0013"/>
<protein>
    <recommendedName>
        <fullName evidence="3">JAB domain-containing protein</fullName>
    </recommendedName>
</protein>
<dbReference type="Proteomes" id="UP000002420">
    <property type="component" value="Chromosome"/>
</dbReference>
<reference evidence="1 2" key="1">
    <citation type="submission" date="2008-05" db="EMBL/GenBank/DDBJ databases">
        <title>Complete sequence of chromosome of Geobacter lovleyi SZ.</title>
        <authorList>
            <consortium name="US DOE Joint Genome Institute"/>
            <person name="Lucas S."/>
            <person name="Copeland A."/>
            <person name="Lapidus A."/>
            <person name="Glavina del Rio T."/>
            <person name="Dalin E."/>
            <person name="Tice H."/>
            <person name="Bruce D."/>
            <person name="Goodwin L."/>
            <person name="Pitluck S."/>
            <person name="Chertkov O."/>
            <person name="Meincke L."/>
            <person name="Brettin T."/>
            <person name="Detter J.C."/>
            <person name="Han C."/>
            <person name="Tapia R."/>
            <person name="Kuske C.R."/>
            <person name="Schmutz J."/>
            <person name="Larimer F."/>
            <person name="Land M."/>
            <person name="Hauser L."/>
            <person name="Kyrpides N."/>
            <person name="Mikhailova N."/>
            <person name="Sung Y."/>
            <person name="Fletcher K.E."/>
            <person name="Ritalahti K.M."/>
            <person name="Loeffler F.E."/>
            <person name="Richardson P."/>
        </authorList>
    </citation>
    <scope>NUCLEOTIDE SEQUENCE [LARGE SCALE GENOMIC DNA]</scope>
    <source>
        <strain evidence="2">ATCC BAA-1151 / DSM 17278 / SZ</strain>
    </source>
</reference>
<name>B3E8P8_TRIL1</name>
<evidence type="ECO:0000313" key="2">
    <source>
        <dbReference type="Proteomes" id="UP000002420"/>
    </source>
</evidence>
<dbReference type="KEGG" id="glo:Glov_0013"/>
<dbReference type="RefSeq" id="WP_012468110.1">
    <property type="nucleotide sequence ID" value="NC_010814.1"/>
</dbReference>